<dbReference type="RefSeq" id="WP_012107596.1">
    <property type="nucleotide sequence ID" value="NC_009712.1"/>
</dbReference>
<dbReference type="EMBL" id="CP000780">
    <property type="protein sequence ID" value="ABS56541.1"/>
    <property type="molecule type" value="Genomic_DNA"/>
</dbReference>
<keyword evidence="1" id="KW-1133">Transmembrane helix</keyword>
<keyword evidence="1" id="KW-0472">Membrane</keyword>
<feature type="transmembrane region" description="Helical" evidence="1">
    <location>
        <begin position="26"/>
        <end position="44"/>
    </location>
</feature>
<dbReference type="Proteomes" id="UP000002408">
    <property type="component" value="Chromosome"/>
</dbReference>
<dbReference type="AlphaFoldDB" id="A7I9Y0"/>
<evidence type="ECO:0000256" key="1">
    <source>
        <dbReference type="SAM" id="Phobius"/>
    </source>
</evidence>
<sequence length="78" mass="8324">MSLDFCTKVTRKLAKIGYPKKAARRFAKTCFVLMTLTCGLFGLFENGKATLYLIAGAGAVPSGARAGILSPASLLIRR</sequence>
<feature type="transmembrane region" description="Helical" evidence="1">
    <location>
        <begin position="50"/>
        <end position="76"/>
    </location>
</feature>
<dbReference type="GeneID" id="5411832"/>
<keyword evidence="3" id="KW-1185">Reference proteome</keyword>
<name>A7I9Y0_METB6</name>
<gene>
    <name evidence="2" type="ordered locus">Mboo_2027</name>
</gene>
<dbReference type="HOGENOM" id="CLU_2613591_0_0_2"/>
<accession>A7I9Y0</accession>
<protein>
    <submittedName>
        <fullName evidence="2">Uncharacterized protein</fullName>
    </submittedName>
</protein>
<keyword evidence="1" id="KW-0812">Transmembrane</keyword>
<proteinExistence type="predicted"/>
<organism evidence="2 3">
    <name type="scientific">Methanoregula boonei (strain DSM 21154 / JCM 14090 / 6A8)</name>
    <dbReference type="NCBI Taxonomy" id="456442"/>
    <lineage>
        <taxon>Archaea</taxon>
        <taxon>Methanobacteriati</taxon>
        <taxon>Methanobacteriota</taxon>
        <taxon>Stenosarchaea group</taxon>
        <taxon>Methanomicrobia</taxon>
        <taxon>Methanomicrobiales</taxon>
        <taxon>Methanoregulaceae</taxon>
        <taxon>Methanoregula</taxon>
    </lineage>
</organism>
<dbReference type="KEGG" id="mbn:Mboo_2027"/>
<evidence type="ECO:0000313" key="2">
    <source>
        <dbReference type="EMBL" id="ABS56541.1"/>
    </source>
</evidence>
<reference evidence="3" key="1">
    <citation type="journal article" date="2015" name="Microbiology">
        <title>Genome of Methanoregula boonei 6A8 reveals adaptations to oligotrophic peatland environments.</title>
        <authorList>
            <person name="Braeuer S."/>
            <person name="Cadillo-Quiroz H."/>
            <person name="Kyrpides N."/>
            <person name="Woyke T."/>
            <person name="Goodwin L."/>
            <person name="Detter C."/>
            <person name="Podell S."/>
            <person name="Yavitt J.B."/>
            <person name="Zinder S.H."/>
        </authorList>
    </citation>
    <scope>NUCLEOTIDE SEQUENCE [LARGE SCALE GENOMIC DNA]</scope>
    <source>
        <strain evidence="3">DSM 21154 / JCM 14090 / 6A8</strain>
    </source>
</reference>
<evidence type="ECO:0000313" key="3">
    <source>
        <dbReference type="Proteomes" id="UP000002408"/>
    </source>
</evidence>
<dbReference type="STRING" id="456442.Mboo_2027"/>